<comment type="caution">
    <text evidence="1">The sequence shown here is derived from an EMBL/GenBank/DDBJ whole genome shotgun (WGS) entry which is preliminary data.</text>
</comment>
<dbReference type="EMBL" id="JAVHJO010000017">
    <property type="protein sequence ID" value="KAK6525382.1"/>
    <property type="molecule type" value="Genomic_DNA"/>
</dbReference>
<keyword evidence="2" id="KW-1185">Reference proteome</keyword>
<gene>
    <name evidence="1" type="ORF">TWF694_005521</name>
</gene>
<dbReference type="Proteomes" id="UP001365542">
    <property type="component" value="Unassembled WGS sequence"/>
</dbReference>
<proteinExistence type="predicted"/>
<name>A0AAV9WTC3_9PEZI</name>
<evidence type="ECO:0000313" key="2">
    <source>
        <dbReference type="Proteomes" id="UP001365542"/>
    </source>
</evidence>
<accession>A0AAV9WTC3</accession>
<protein>
    <submittedName>
        <fullName evidence="1">Uncharacterized protein</fullName>
    </submittedName>
</protein>
<reference evidence="1 2" key="1">
    <citation type="submission" date="2019-10" db="EMBL/GenBank/DDBJ databases">
        <authorList>
            <person name="Palmer J.M."/>
        </authorList>
    </citation>
    <scope>NUCLEOTIDE SEQUENCE [LARGE SCALE GENOMIC DNA]</scope>
    <source>
        <strain evidence="1 2">TWF694</strain>
    </source>
</reference>
<sequence>MPSKWVFPIAGLSLGSIKLGSFVPDIRYPHQDSLELTGDGYERIINNVEVHEHEQQSFTGSLNTSSKSGLSADATRLLSASRRGENRSTIQISARGTRVYELKHPRNVFKQLCSLPEVREWILDNYDRGAKSYFIVGYRTFLDAKVSDSLRDPHDGGGNPQIPLNELLVAGSTSVIADSLDVGIASGQGDGQLNKEAFRGPGEQIYAFCYQNVKLKWWPRSHVNLASLGASNIWEPTTYRGSDEGEDEDEIVEADLVDLDYQNLDFVLGD</sequence>
<dbReference type="AlphaFoldDB" id="A0AAV9WTC3"/>
<organism evidence="1 2">
    <name type="scientific">Orbilia ellipsospora</name>
    <dbReference type="NCBI Taxonomy" id="2528407"/>
    <lineage>
        <taxon>Eukaryota</taxon>
        <taxon>Fungi</taxon>
        <taxon>Dikarya</taxon>
        <taxon>Ascomycota</taxon>
        <taxon>Pezizomycotina</taxon>
        <taxon>Orbiliomycetes</taxon>
        <taxon>Orbiliales</taxon>
        <taxon>Orbiliaceae</taxon>
        <taxon>Orbilia</taxon>
    </lineage>
</organism>
<evidence type="ECO:0000313" key="1">
    <source>
        <dbReference type="EMBL" id="KAK6525382.1"/>
    </source>
</evidence>